<dbReference type="InterPro" id="IPR025875">
    <property type="entry name" value="Leu-rich_rpt_4"/>
</dbReference>
<accession>A0A8K0MDZ4</accession>
<dbReference type="PANTHER" id="PTHR27004:SF428">
    <property type="entry name" value="OS01G0160600 PROTEIN"/>
    <property type="match status" value="1"/>
</dbReference>
<evidence type="ECO:0000256" key="9">
    <source>
        <dbReference type="ARBA" id="ARBA00023170"/>
    </source>
</evidence>
<comment type="similarity">
    <text evidence="2">Belongs to the RLP family.</text>
</comment>
<keyword evidence="5" id="KW-0812">Transmembrane</keyword>
<dbReference type="Gene3D" id="3.80.10.10">
    <property type="entry name" value="Ribonuclease Inhibitor"/>
    <property type="match status" value="3"/>
</dbReference>
<dbReference type="FunFam" id="3.80.10.10:FF:000213">
    <property type="entry name" value="Tyrosine-sulfated glycopeptide receptor 1"/>
    <property type="match status" value="1"/>
</dbReference>
<dbReference type="AlphaFoldDB" id="A0A8K0MDZ4"/>
<dbReference type="InterPro" id="IPR003591">
    <property type="entry name" value="Leu-rich_rpt_typical-subtyp"/>
</dbReference>
<keyword evidence="12" id="KW-1185">Reference proteome</keyword>
<dbReference type="InterPro" id="IPR001611">
    <property type="entry name" value="Leu-rich_rpt"/>
</dbReference>
<evidence type="ECO:0000256" key="6">
    <source>
        <dbReference type="ARBA" id="ARBA00022737"/>
    </source>
</evidence>
<comment type="subcellular location">
    <subcellularLocation>
        <location evidence="1">Cell membrane</location>
        <topology evidence="1">Single-pass type I membrane protein</topology>
    </subcellularLocation>
</comment>
<keyword evidence="4" id="KW-0433">Leucine-rich repeat</keyword>
<dbReference type="Pfam" id="PF12799">
    <property type="entry name" value="LRR_4"/>
    <property type="match status" value="1"/>
</dbReference>
<reference evidence="11" key="1">
    <citation type="submission" date="2020-03" db="EMBL/GenBank/DDBJ databases">
        <title>A high-quality chromosome-level genome assembly of a woody plant with both climbing and erect habits, Rhamnella rubrinervis.</title>
        <authorList>
            <person name="Lu Z."/>
            <person name="Yang Y."/>
            <person name="Zhu X."/>
            <person name="Sun Y."/>
        </authorList>
    </citation>
    <scope>NUCLEOTIDE SEQUENCE</scope>
    <source>
        <strain evidence="11">BYM</strain>
        <tissue evidence="11">Leaf</tissue>
    </source>
</reference>
<keyword evidence="3" id="KW-1003">Cell membrane</keyword>
<dbReference type="PANTHER" id="PTHR27004">
    <property type="entry name" value="RECEPTOR-LIKE PROTEIN 12 ISOFORM X1"/>
    <property type="match status" value="1"/>
</dbReference>
<evidence type="ECO:0000256" key="2">
    <source>
        <dbReference type="ARBA" id="ARBA00009592"/>
    </source>
</evidence>
<proteinExistence type="inferred from homology"/>
<evidence type="ECO:0000256" key="5">
    <source>
        <dbReference type="ARBA" id="ARBA00022692"/>
    </source>
</evidence>
<dbReference type="Pfam" id="PF00560">
    <property type="entry name" value="LRR_1"/>
    <property type="match status" value="4"/>
</dbReference>
<gene>
    <name evidence="11" type="ORF">FNV43_RR16966</name>
</gene>
<evidence type="ECO:0000256" key="8">
    <source>
        <dbReference type="ARBA" id="ARBA00023136"/>
    </source>
</evidence>
<evidence type="ECO:0000256" key="10">
    <source>
        <dbReference type="ARBA" id="ARBA00023180"/>
    </source>
</evidence>
<keyword evidence="6" id="KW-0677">Repeat</keyword>
<evidence type="ECO:0000256" key="4">
    <source>
        <dbReference type="ARBA" id="ARBA00022614"/>
    </source>
</evidence>
<dbReference type="OrthoDB" id="1394818at2759"/>
<evidence type="ECO:0000256" key="3">
    <source>
        <dbReference type="ARBA" id="ARBA00022475"/>
    </source>
</evidence>
<dbReference type="EMBL" id="VOIH02000007">
    <property type="protein sequence ID" value="KAF3443045.1"/>
    <property type="molecule type" value="Genomic_DNA"/>
</dbReference>
<evidence type="ECO:0000313" key="12">
    <source>
        <dbReference type="Proteomes" id="UP000796880"/>
    </source>
</evidence>
<dbReference type="Proteomes" id="UP000796880">
    <property type="component" value="Unassembled WGS sequence"/>
</dbReference>
<comment type="caution">
    <text evidence="11">The sequence shown here is derived from an EMBL/GenBank/DDBJ whole genome shotgun (WGS) entry which is preliminary data.</text>
</comment>
<dbReference type="InterPro" id="IPR032675">
    <property type="entry name" value="LRR_dom_sf"/>
</dbReference>
<dbReference type="SUPFAM" id="SSF52058">
    <property type="entry name" value="L domain-like"/>
    <property type="match status" value="2"/>
</dbReference>
<sequence length="540" mass="59648">MDSDLSGNKLEGEIPKSISNLTNLKGLYLGSNFFSGIVEWGIFSDIKGLKALDLSYNKISKFTNAHPMDSILPKLTDFNLASCNISEFPEFLKSQDRLRRLDLSNNRIEGPIPNWLLNVATESLTLLNLSYNFISSWEQAPSTLPWKKLMYLGLHSNKLQGSLPVPSLSTEYFIISGNNLSGSIHPSFCKLIHLRVLDVSDNNLSVTIPPCLGKNDTSVSELRTLDLNNNQLQGKVPRFLIQCRNLEILNLGHNQIRDTFPFWLLKLPELQSEIFESWNAMTEVSNQDNSSRLKYMGNHSYYQDSVTMMNKGLKMVLVKITMIFTSVDLSNSRFGGEIPKSIGNLRSLHVLNLSSNSFAGLIPSSFGSIKQLESWDLSRNKLSGRIPEEVGKLTFLAYLNLSQNHLTGPIPQGQQFSAFPSFAFEGNWGLCGRPLTENCEGPETPTSKKKQESKFDFCWEVVAMGYGCGLVVGAVAGHVFISNWPIGSPKLLVSTCIGGEDEPVQTFTIVGVCVSSGVLAFPGRRLGEKASFASSGNCSC</sequence>
<name>A0A8K0MDZ4_9ROSA</name>
<evidence type="ECO:0000313" key="11">
    <source>
        <dbReference type="EMBL" id="KAF3443045.1"/>
    </source>
</evidence>
<dbReference type="SMART" id="SM00369">
    <property type="entry name" value="LRR_TYP"/>
    <property type="match status" value="6"/>
</dbReference>
<dbReference type="PROSITE" id="PS51450">
    <property type="entry name" value="LRR"/>
    <property type="match status" value="2"/>
</dbReference>
<protein>
    <submittedName>
        <fullName evidence="11">Uncharacterized protein</fullName>
    </submittedName>
</protein>
<keyword evidence="9" id="KW-0675">Receptor</keyword>
<dbReference type="GO" id="GO:0005886">
    <property type="term" value="C:plasma membrane"/>
    <property type="evidence" value="ECO:0007669"/>
    <property type="project" value="UniProtKB-SubCell"/>
</dbReference>
<organism evidence="11 12">
    <name type="scientific">Rhamnella rubrinervis</name>
    <dbReference type="NCBI Taxonomy" id="2594499"/>
    <lineage>
        <taxon>Eukaryota</taxon>
        <taxon>Viridiplantae</taxon>
        <taxon>Streptophyta</taxon>
        <taxon>Embryophyta</taxon>
        <taxon>Tracheophyta</taxon>
        <taxon>Spermatophyta</taxon>
        <taxon>Magnoliopsida</taxon>
        <taxon>eudicotyledons</taxon>
        <taxon>Gunneridae</taxon>
        <taxon>Pentapetalae</taxon>
        <taxon>rosids</taxon>
        <taxon>fabids</taxon>
        <taxon>Rosales</taxon>
        <taxon>Rhamnaceae</taxon>
        <taxon>rhamnoid group</taxon>
        <taxon>Rhamneae</taxon>
        <taxon>Rhamnella</taxon>
    </lineage>
</organism>
<keyword evidence="10" id="KW-0325">Glycoprotein</keyword>
<evidence type="ECO:0000256" key="1">
    <source>
        <dbReference type="ARBA" id="ARBA00004251"/>
    </source>
</evidence>
<evidence type="ECO:0000256" key="7">
    <source>
        <dbReference type="ARBA" id="ARBA00022989"/>
    </source>
</evidence>
<keyword evidence="8" id="KW-0472">Membrane</keyword>
<dbReference type="Pfam" id="PF13855">
    <property type="entry name" value="LRR_8"/>
    <property type="match status" value="2"/>
</dbReference>
<keyword evidence="7" id="KW-1133">Transmembrane helix</keyword>